<dbReference type="PRINTS" id="PR00868">
    <property type="entry name" value="DNAPOLI"/>
</dbReference>
<dbReference type="RefSeq" id="XP_012648019.1">
    <property type="nucleotide sequence ID" value="XM_012792565.1"/>
</dbReference>
<dbReference type="OrthoDB" id="275278at2759"/>
<dbReference type="PANTHER" id="PTHR12873">
    <property type="entry name" value="T7-LIKE MITOCHONDRIAL DNA HELICASE"/>
    <property type="match status" value="1"/>
</dbReference>
<dbReference type="PANTHER" id="PTHR12873:SF0">
    <property type="entry name" value="TWINKLE MTDNA HELICASE"/>
    <property type="match status" value="1"/>
</dbReference>
<dbReference type="KEGG" id="bmic:BMR1_02g01235"/>
<keyword evidence="2" id="KW-1133">Transmembrane helix</keyword>
<dbReference type="Proteomes" id="UP000002899">
    <property type="component" value="Chromosome II"/>
</dbReference>
<dbReference type="Pfam" id="PF00476">
    <property type="entry name" value="DNA_pol_A"/>
    <property type="match status" value="1"/>
</dbReference>
<dbReference type="Pfam" id="PF01612">
    <property type="entry name" value="DNA_pol_A_exo1"/>
    <property type="match status" value="1"/>
</dbReference>
<dbReference type="InterPro" id="IPR002298">
    <property type="entry name" value="DNA_polymerase_A"/>
</dbReference>
<dbReference type="OMA" id="HECLIFP"/>
<dbReference type="Gene3D" id="3.30.420.10">
    <property type="entry name" value="Ribonuclease H-like superfamily/Ribonuclease H"/>
    <property type="match status" value="1"/>
</dbReference>
<evidence type="ECO:0000256" key="2">
    <source>
        <dbReference type="SAM" id="Phobius"/>
    </source>
</evidence>
<gene>
    <name evidence="5" type="ORF">BMR1_02g01235</name>
</gene>
<reference evidence="5 6" key="1">
    <citation type="journal article" date="2012" name="Nucleic Acids Res.">
        <title>Sequencing of the smallest Apicomplexan genome from the human pathogen Babesia microti.</title>
        <authorList>
            <person name="Cornillot E."/>
            <person name="Hadj-Kaddour K."/>
            <person name="Dassouli A."/>
            <person name="Noel B."/>
            <person name="Ranwez V."/>
            <person name="Vacherie B."/>
            <person name="Augagneur Y."/>
            <person name="Bres V."/>
            <person name="Duclos A."/>
            <person name="Randazzo S."/>
            <person name="Carcy B."/>
            <person name="Debierre-Grockiego F."/>
            <person name="Delbecq S."/>
            <person name="Moubri-Menage K."/>
            <person name="Shams-Eldin H."/>
            <person name="Usmani-Brown S."/>
            <person name="Bringaud F."/>
            <person name="Wincker P."/>
            <person name="Vivares C.P."/>
            <person name="Schwarz R.T."/>
            <person name="Schetters T.P."/>
            <person name="Krause P.J."/>
            <person name="Gorenflot A."/>
            <person name="Berry V."/>
            <person name="Barbe V."/>
            <person name="Ben Mamoun C."/>
        </authorList>
    </citation>
    <scope>NUCLEOTIDE SEQUENCE [LARGE SCALE GENOMIC DNA]</scope>
    <source>
        <strain evidence="5 6">RI</strain>
    </source>
</reference>
<dbReference type="VEuPathDB" id="PiroplasmaDB:BMR1_02g01235"/>
<evidence type="ECO:0000313" key="5">
    <source>
        <dbReference type="EMBL" id="CCF73410.1"/>
    </source>
</evidence>
<feature type="compositionally biased region" description="Polar residues" evidence="1">
    <location>
        <begin position="817"/>
        <end position="844"/>
    </location>
</feature>
<dbReference type="CDD" id="cd08639">
    <property type="entry name" value="DNA_pol_A_Aquificae_like"/>
    <property type="match status" value="1"/>
</dbReference>
<dbReference type="CDD" id="cd01122">
    <property type="entry name" value="Twinkle_C"/>
    <property type="match status" value="1"/>
</dbReference>
<feature type="compositionally biased region" description="Polar residues" evidence="1">
    <location>
        <begin position="783"/>
        <end position="803"/>
    </location>
</feature>
<dbReference type="InterPro" id="IPR034154">
    <property type="entry name" value="TOPRIM_DnaG/twinkle"/>
</dbReference>
<evidence type="ECO:0000256" key="1">
    <source>
        <dbReference type="SAM" id="MobiDB-lite"/>
    </source>
</evidence>
<feature type="compositionally biased region" description="Polar residues" evidence="1">
    <location>
        <begin position="897"/>
        <end position="909"/>
    </location>
</feature>
<dbReference type="SUPFAM" id="SSF53098">
    <property type="entry name" value="Ribonuclease H-like"/>
    <property type="match status" value="1"/>
</dbReference>
<dbReference type="GO" id="GO:0003697">
    <property type="term" value="F:single-stranded DNA binding"/>
    <property type="evidence" value="ECO:0007669"/>
    <property type="project" value="InterPro"/>
</dbReference>
<protein>
    <submittedName>
        <fullName evidence="5">DNA polymerase I</fullName>
        <ecNumber evidence="5">3.6.4.12</ecNumber>
    </submittedName>
</protein>
<keyword evidence="6" id="KW-1185">Reference proteome</keyword>
<dbReference type="SMART" id="SM00482">
    <property type="entry name" value="POLAc"/>
    <property type="match status" value="1"/>
</dbReference>
<feature type="domain" description="Toprim" evidence="3">
    <location>
        <begin position="381"/>
        <end position="462"/>
    </location>
</feature>
<accession>I7IQ23</accession>
<dbReference type="Pfam" id="PF13481">
    <property type="entry name" value="AAA_25"/>
    <property type="match status" value="1"/>
</dbReference>
<evidence type="ECO:0000313" key="6">
    <source>
        <dbReference type="Proteomes" id="UP000002899"/>
    </source>
</evidence>
<name>I7IQ23_BABMR</name>
<evidence type="ECO:0000259" key="3">
    <source>
        <dbReference type="PROSITE" id="PS50880"/>
    </source>
</evidence>
<dbReference type="Gene3D" id="3.40.1360.10">
    <property type="match status" value="1"/>
</dbReference>
<dbReference type="GO" id="GO:0005524">
    <property type="term" value="F:ATP binding"/>
    <property type="evidence" value="ECO:0007669"/>
    <property type="project" value="InterPro"/>
</dbReference>
<keyword evidence="2" id="KW-0472">Membrane</keyword>
<proteinExistence type="predicted"/>
<feature type="domain" description="SF4 helicase" evidence="4">
    <location>
        <begin position="532"/>
        <end position="780"/>
    </location>
</feature>
<reference evidence="5 6" key="2">
    <citation type="journal article" date="2013" name="PLoS ONE">
        <title>Whole genome mapping and re-organization of the nuclear and mitochondrial genomes of Babesia microti isolates.</title>
        <authorList>
            <person name="Cornillot E."/>
            <person name="Dassouli A."/>
            <person name="Garg A."/>
            <person name="Pachikara N."/>
            <person name="Randazzo S."/>
            <person name="Depoix D."/>
            <person name="Carcy B."/>
            <person name="Delbecq S."/>
            <person name="Frutos R."/>
            <person name="Silva J.C."/>
            <person name="Sutton R."/>
            <person name="Krause P.J."/>
            <person name="Mamoun C.B."/>
        </authorList>
    </citation>
    <scope>NUCLEOTIDE SEQUENCE [LARGE SCALE GENOMIC DNA]</scope>
    <source>
        <strain evidence="5 6">RI</strain>
    </source>
</reference>
<dbReference type="EC" id="3.6.4.12" evidence="5"/>
<keyword evidence="2" id="KW-0812">Transmembrane</keyword>
<dbReference type="CDD" id="cd01029">
    <property type="entry name" value="TOPRIM_primases"/>
    <property type="match status" value="1"/>
</dbReference>
<organism evidence="5 6">
    <name type="scientific">Babesia microti (strain RI)</name>
    <dbReference type="NCBI Taxonomy" id="1133968"/>
    <lineage>
        <taxon>Eukaryota</taxon>
        <taxon>Sar</taxon>
        <taxon>Alveolata</taxon>
        <taxon>Apicomplexa</taxon>
        <taxon>Aconoidasida</taxon>
        <taxon>Piroplasmida</taxon>
        <taxon>Babesiidae</taxon>
        <taxon>Babesia</taxon>
    </lineage>
</organism>
<dbReference type="SUPFAM" id="SSF56731">
    <property type="entry name" value="DNA primase core"/>
    <property type="match status" value="1"/>
</dbReference>
<keyword evidence="5" id="KW-0378">Hydrolase</keyword>
<reference evidence="5 6" key="3">
    <citation type="journal article" date="2016" name="Sci. Rep.">
        <title>Genome-wide diversity and gene expression profiling of Babesia microti isolates identify polymorphic genes that mediate host-pathogen interactions.</title>
        <authorList>
            <person name="Silva J.C."/>
            <person name="Cornillot E."/>
            <person name="McCracken C."/>
            <person name="Usmani-Brown S."/>
            <person name="Dwivedi A."/>
            <person name="Ifeonu O.O."/>
            <person name="Crabtree J."/>
            <person name="Gotia H.T."/>
            <person name="Virji A.Z."/>
            <person name="Reynes C."/>
            <person name="Colinge J."/>
            <person name="Kumar V."/>
            <person name="Lawres L."/>
            <person name="Pazzi J.E."/>
            <person name="Pablo J.V."/>
            <person name="Hung C."/>
            <person name="Brancato J."/>
            <person name="Kumari P."/>
            <person name="Orvis J."/>
            <person name="Tretina K."/>
            <person name="Chibucos M."/>
            <person name="Ott S."/>
            <person name="Sadzewicz L."/>
            <person name="Sengamalay N."/>
            <person name="Shetty A.C."/>
            <person name="Su Q."/>
            <person name="Tallon L."/>
            <person name="Fraser C.M."/>
            <person name="Frutos R."/>
            <person name="Molina D.M."/>
            <person name="Krause P.J."/>
            <person name="Ben Mamoun C."/>
        </authorList>
    </citation>
    <scope>NUCLEOTIDE SEQUENCE [LARGE SCALE GENOMIC DNA]</scope>
    <source>
        <strain evidence="5 6">RI</strain>
    </source>
</reference>
<dbReference type="SMART" id="SM00474">
    <property type="entry name" value="35EXOc"/>
    <property type="match status" value="1"/>
</dbReference>
<dbReference type="EMBL" id="FO082872">
    <property type="protein sequence ID" value="CCF73410.1"/>
    <property type="molecule type" value="Genomic_DNA"/>
</dbReference>
<dbReference type="InterPro" id="IPR036397">
    <property type="entry name" value="RNaseH_sf"/>
</dbReference>
<dbReference type="GO" id="GO:0006261">
    <property type="term" value="P:DNA-templated DNA replication"/>
    <property type="evidence" value="ECO:0007669"/>
    <property type="project" value="InterPro"/>
</dbReference>
<dbReference type="SUPFAM" id="SSF56672">
    <property type="entry name" value="DNA/RNA polymerases"/>
    <property type="match status" value="1"/>
</dbReference>
<dbReference type="PROSITE" id="PS50880">
    <property type="entry name" value="TOPRIM"/>
    <property type="match status" value="1"/>
</dbReference>
<feature type="region of interest" description="Disordered" evidence="1">
    <location>
        <begin position="783"/>
        <end position="917"/>
    </location>
</feature>
<dbReference type="Gene3D" id="3.30.70.370">
    <property type="match status" value="1"/>
</dbReference>
<dbReference type="Gene3D" id="3.40.50.300">
    <property type="entry name" value="P-loop containing nucleotide triphosphate hydrolases"/>
    <property type="match status" value="1"/>
</dbReference>
<dbReference type="InterPro" id="IPR027032">
    <property type="entry name" value="Twinkle-like"/>
</dbReference>
<dbReference type="InterPro" id="IPR007694">
    <property type="entry name" value="DNA_helicase_DnaB-like_C"/>
</dbReference>
<dbReference type="SUPFAM" id="SSF52540">
    <property type="entry name" value="P-loop containing nucleoside triphosphate hydrolases"/>
    <property type="match status" value="1"/>
</dbReference>
<dbReference type="Gene3D" id="1.20.1060.10">
    <property type="entry name" value="Taq DNA Polymerase, Chain T, domain 4"/>
    <property type="match status" value="1"/>
</dbReference>
<sequence length="1628" mass="183172">MERYIYCAISMKMFSTLQRHRHAHYLTIFTALLTTIYLRKYTTVEAVHISKMRLSYRRPNTNLLTIICNMQVNQNHSIPPITHLTLQPLAQRCLSPLTPCIVDNGKYVIAFASNNSIVGICNNTNDYRVNKLHSEEDDDKTFVSGHYRLVSSEIMDYLYRKRVEFVEHPLKFTLKYCPFCPPHKFKSDNLFKHEIFKNTGNSYCHRCNYRGSLFDLKKAFGDLDGSLFSSFNSYQYNVSPSDTNTQNLSENVNIFGMDSVIEYVDNLFNPNFADVLDFLTKKRGLTPEILRKYFVGAGEFAFNTIITTPIGMKNSNSLLKPKSTQVLHKCIVFPWLTSTKSGLSVERIKIRSIADKSKMKILPPNGSWGLFGDHLRNDKSEEIVLTEGEIDAMSVYQSTGKIALSFPNGANSLPIPVLPRLEPIEKLYIWLDFDAAGQNSVDHFANKLGLGRTLVVREIDLPKIIEKQNISNAKTNVSDQSLDKMVIKDANDALMHNVDLNLYLKAARQISHSQIMSFRDLRQLVYEELSNPASTCGIPCLTMPGITELTRGHRRGELSVWTGPTGAGKTTLLSQLSLDYCIQGVSTLWGSFEINNVRLAKMMLRQFCGRNLEKDLDQFEFYADKFQQLPLKFMKFHGSTSIDQVIDAMDYAAYVFDVGHIIIDNLQFMLSGQQGKALDVWEVQNRAIEKFRRFSTQKNVHISLVVHPRKEADGAPLGLSSVFGSVKSTQEADNVFIVQNVIGQHRSIDLKKNRFAGRLGRVVFKFDPVCLIAQQISIDTDNMTSMSTASPKDSGILTSTPNTRFDPENLPPPTPNALVNVNPSNSRPYKTGNQHGNEQSSGPNASDAADGLFSGFATNSLGGRKEGGGEVVDSTHIKPINAVNTSENKSDPAVIYDTTSTSESGNSLSNDDEQEQKTTVTLRSVTIDEGSSIAQLRNFIKTNNLSDVIKTAGKGIKKADIFQKILSHVPPSTIKFGFQTQQRSYSTVSRMPKISNYPFTVSGTVPILDRQLAHEKFPDLFDAAIDDLYVYTPKKRLSEKFAVTNLLYITKEKHIPSVARLLIGCDILGIDTETTGLNPRQDSIRLIQISTPKGITVIFDMLKISPSVLLSSGVIQQTLNTRVMKIFHNAKFDISFLKILGVNHDLSQFDFNPISLPIFDTLIASKLVEASRLAYGFKLDQVCQRYLGVYLDKTQQYSDWTVPVLSEEQVLYSARDSAIILPLYEYLKDKISCMGLETVADIEFRCVLAVVDMELHGIQVDKGKLDGLWKQLHMQRDLAEKKLKSKLGSDLNCNSQPQLVKALQNLGVKDIYTKKLIMDTNESTLSRNSFHPAVFALREYRKWSKAVNAFVDKLPNHICKFTDRIHPNFNQCGTGSGRFSCDNPNLQQIPRDDKFRGCFVPRKGYKFAIADLSQIELRIAADISQDETMINAYLKGQDLHTLTASLIRDKKLADVTKEERQLAKAINFGLLFGMTPVTFRQYAESMYKVKLTLQQAKTFHRSFFNCYKGITQWHENIKNDKPLQVRTLTNRLSIFDAFSFTKSLNYPVQGTSADIIKEALANIIFNVKDIGGRLVMCVHDEVIIEVPEDKADEGLKILIKTMEDAGNKFLRHVPCVAQGSIGTSWADK</sequence>
<dbReference type="PROSITE" id="PS51199">
    <property type="entry name" value="SF4_HELICASE"/>
    <property type="match status" value="1"/>
</dbReference>
<evidence type="ECO:0000259" key="4">
    <source>
        <dbReference type="PROSITE" id="PS51199"/>
    </source>
</evidence>
<dbReference type="GO" id="GO:0043139">
    <property type="term" value="F:5'-3' DNA helicase activity"/>
    <property type="evidence" value="ECO:0007669"/>
    <property type="project" value="InterPro"/>
</dbReference>
<dbReference type="InterPro" id="IPR006171">
    <property type="entry name" value="TOPRIM_dom"/>
</dbReference>
<dbReference type="InterPro" id="IPR043502">
    <property type="entry name" value="DNA/RNA_pol_sf"/>
</dbReference>
<dbReference type="InterPro" id="IPR002562">
    <property type="entry name" value="3'-5'_exonuclease_dom"/>
</dbReference>
<dbReference type="Gene3D" id="1.10.150.20">
    <property type="entry name" value="5' to 3' exonuclease, C-terminal subdomain"/>
    <property type="match status" value="1"/>
</dbReference>
<feature type="compositionally biased region" description="Basic and acidic residues" evidence="1">
    <location>
        <begin position="863"/>
        <end position="876"/>
    </location>
</feature>
<dbReference type="GO" id="GO:0003887">
    <property type="term" value="F:DNA-directed DNA polymerase activity"/>
    <property type="evidence" value="ECO:0007669"/>
    <property type="project" value="InterPro"/>
</dbReference>
<dbReference type="GO" id="GO:0008408">
    <property type="term" value="F:3'-5' exonuclease activity"/>
    <property type="evidence" value="ECO:0007669"/>
    <property type="project" value="InterPro"/>
</dbReference>
<dbReference type="GeneID" id="24424034"/>
<feature type="transmembrane region" description="Helical" evidence="2">
    <location>
        <begin position="21"/>
        <end position="38"/>
    </location>
</feature>
<dbReference type="InterPro" id="IPR012337">
    <property type="entry name" value="RNaseH-like_sf"/>
</dbReference>
<dbReference type="InterPro" id="IPR027417">
    <property type="entry name" value="P-loop_NTPase"/>
</dbReference>
<dbReference type="InterPro" id="IPR001098">
    <property type="entry name" value="DNA-dir_DNA_pol_A_palm_dom"/>
</dbReference>